<keyword evidence="4 5" id="KW-0472">Membrane</keyword>
<evidence type="ECO:0000313" key="7">
    <source>
        <dbReference type="Proteomes" id="UP001206925"/>
    </source>
</evidence>
<protein>
    <recommendedName>
        <fullName evidence="8">WAT1-related protein</fullName>
    </recommendedName>
</protein>
<dbReference type="Proteomes" id="UP001206925">
    <property type="component" value="Unassembled WGS sequence"/>
</dbReference>
<gene>
    <name evidence="6" type="ORF">M8C21_008928</name>
</gene>
<comment type="caution">
    <text evidence="6">The sequence shown here is derived from an EMBL/GenBank/DDBJ whole genome shotgun (WGS) entry which is preliminary data.</text>
</comment>
<dbReference type="GO" id="GO:0022857">
    <property type="term" value="F:transmembrane transporter activity"/>
    <property type="evidence" value="ECO:0007669"/>
    <property type="project" value="InterPro"/>
</dbReference>
<dbReference type="AlphaFoldDB" id="A0AAD5G9Z0"/>
<dbReference type="EMBL" id="JAMZMK010009903">
    <property type="protein sequence ID" value="KAI7733809.1"/>
    <property type="molecule type" value="Genomic_DNA"/>
</dbReference>
<organism evidence="6 7">
    <name type="scientific">Ambrosia artemisiifolia</name>
    <name type="common">Common ragweed</name>
    <dbReference type="NCBI Taxonomy" id="4212"/>
    <lineage>
        <taxon>Eukaryota</taxon>
        <taxon>Viridiplantae</taxon>
        <taxon>Streptophyta</taxon>
        <taxon>Embryophyta</taxon>
        <taxon>Tracheophyta</taxon>
        <taxon>Spermatophyta</taxon>
        <taxon>Magnoliopsida</taxon>
        <taxon>eudicotyledons</taxon>
        <taxon>Gunneridae</taxon>
        <taxon>Pentapetalae</taxon>
        <taxon>asterids</taxon>
        <taxon>campanulids</taxon>
        <taxon>Asterales</taxon>
        <taxon>Asteraceae</taxon>
        <taxon>Asteroideae</taxon>
        <taxon>Heliantheae alliance</taxon>
        <taxon>Heliantheae</taxon>
        <taxon>Ambrosia</taxon>
    </lineage>
</organism>
<keyword evidence="3 5" id="KW-1133">Transmembrane helix</keyword>
<feature type="transmembrane region" description="Helical" evidence="5">
    <location>
        <begin position="96"/>
        <end position="117"/>
    </location>
</feature>
<dbReference type="InterPro" id="IPR037185">
    <property type="entry name" value="EmrE-like"/>
</dbReference>
<evidence type="ECO:0000256" key="1">
    <source>
        <dbReference type="ARBA" id="ARBA00004141"/>
    </source>
</evidence>
<evidence type="ECO:0000256" key="4">
    <source>
        <dbReference type="ARBA" id="ARBA00023136"/>
    </source>
</evidence>
<keyword evidence="2 5" id="KW-0812">Transmembrane</keyword>
<dbReference type="PANTHER" id="PTHR31218">
    <property type="entry name" value="WAT1-RELATED PROTEIN"/>
    <property type="match status" value="1"/>
</dbReference>
<evidence type="ECO:0000256" key="3">
    <source>
        <dbReference type="ARBA" id="ARBA00022989"/>
    </source>
</evidence>
<evidence type="ECO:0000256" key="5">
    <source>
        <dbReference type="SAM" id="Phobius"/>
    </source>
</evidence>
<evidence type="ECO:0000313" key="6">
    <source>
        <dbReference type="EMBL" id="KAI7733809.1"/>
    </source>
</evidence>
<keyword evidence="7" id="KW-1185">Reference proteome</keyword>
<proteinExistence type="predicted"/>
<evidence type="ECO:0008006" key="8">
    <source>
        <dbReference type="Google" id="ProtNLM"/>
    </source>
</evidence>
<accession>A0AAD5G9Z0</accession>
<dbReference type="GO" id="GO:0016020">
    <property type="term" value="C:membrane"/>
    <property type="evidence" value="ECO:0007669"/>
    <property type="project" value="InterPro"/>
</dbReference>
<comment type="subcellular location">
    <subcellularLocation>
        <location evidence="1">Membrane</location>
        <topology evidence="1">Multi-pass membrane protein</topology>
    </subcellularLocation>
</comment>
<feature type="transmembrane region" description="Helical" evidence="5">
    <location>
        <begin position="123"/>
        <end position="141"/>
    </location>
</feature>
<dbReference type="SUPFAM" id="SSF103481">
    <property type="entry name" value="Multidrug resistance efflux transporter EmrE"/>
    <property type="match status" value="1"/>
</dbReference>
<name>A0AAD5G9Z0_AMBAR</name>
<sequence length="180" mass="20109">MDIWGSSNSHRWNIWLHVGCFTNINNYRVPGSTNHCLFLLPLWDNPMYSSFSFPRTKSKRLGTSTWNWGDSCCFWVYSTAFRKSVVTWCLRKKGPVFVATFSPLSIVVAVIMGVTFLGDSLHLGSIIGATIVSAGVYTVLWGQTKEKTKLLVVMDEDLDVTGSSINKTARLLPSSNESEC</sequence>
<reference evidence="6" key="1">
    <citation type="submission" date="2022-06" db="EMBL/GenBank/DDBJ databases">
        <title>Uncovering the hologenomic basis of an extraordinary plant invasion.</title>
        <authorList>
            <person name="Bieker V.C."/>
            <person name="Martin M.D."/>
            <person name="Gilbert T."/>
            <person name="Hodgins K."/>
            <person name="Battlay P."/>
            <person name="Petersen B."/>
            <person name="Wilson J."/>
        </authorList>
    </citation>
    <scope>NUCLEOTIDE SEQUENCE</scope>
    <source>
        <strain evidence="6">AA19_3_7</strain>
        <tissue evidence="6">Leaf</tissue>
    </source>
</reference>
<dbReference type="InterPro" id="IPR030184">
    <property type="entry name" value="WAT1-related"/>
</dbReference>
<evidence type="ECO:0000256" key="2">
    <source>
        <dbReference type="ARBA" id="ARBA00022692"/>
    </source>
</evidence>